<dbReference type="EMBL" id="GBXM01043231">
    <property type="protein sequence ID" value="JAH65346.1"/>
    <property type="molecule type" value="Transcribed_RNA"/>
</dbReference>
<proteinExistence type="predicted"/>
<name>A0A0E9UHY3_ANGAN</name>
<reference evidence="1" key="1">
    <citation type="submission" date="2014-11" db="EMBL/GenBank/DDBJ databases">
        <authorList>
            <person name="Amaro Gonzalez C."/>
        </authorList>
    </citation>
    <scope>NUCLEOTIDE SEQUENCE</scope>
</reference>
<sequence length="34" mass="3973">MSFRFHTVADSRKPACGHSMFYSRFSPLPQITLR</sequence>
<evidence type="ECO:0000313" key="1">
    <source>
        <dbReference type="EMBL" id="JAH65346.1"/>
    </source>
</evidence>
<accession>A0A0E9UHY3</accession>
<dbReference type="AlphaFoldDB" id="A0A0E9UHY3"/>
<protein>
    <submittedName>
        <fullName evidence="1">Uncharacterized protein</fullName>
    </submittedName>
</protein>
<reference evidence="1" key="2">
    <citation type="journal article" date="2015" name="Fish Shellfish Immunol.">
        <title>Early steps in the European eel (Anguilla anguilla)-Vibrio vulnificus interaction in the gills: Role of the RtxA13 toxin.</title>
        <authorList>
            <person name="Callol A."/>
            <person name="Pajuelo D."/>
            <person name="Ebbesson L."/>
            <person name="Teles M."/>
            <person name="MacKenzie S."/>
            <person name="Amaro C."/>
        </authorList>
    </citation>
    <scope>NUCLEOTIDE SEQUENCE</scope>
</reference>
<organism evidence="1">
    <name type="scientific">Anguilla anguilla</name>
    <name type="common">European freshwater eel</name>
    <name type="synonym">Muraena anguilla</name>
    <dbReference type="NCBI Taxonomy" id="7936"/>
    <lineage>
        <taxon>Eukaryota</taxon>
        <taxon>Metazoa</taxon>
        <taxon>Chordata</taxon>
        <taxon>Craniata</taxon>
        <taxon>Vertebrata</taxon>
        <taxon>Euteleostomi</taxon>
        <taxon>Actinopterygii</taxon>
        <taxon>Neopterygii</taxon>
        <taxon>Teleostei</taxon>
        <taxon>Anguilliformes</taxon>
        <taxon>Anguillidae</taxon>
        <taxon>Anguilla</taxon>
    </lineage>
</organism>